<dbReference type="PANTHER" id="PTHR43479">
    <property type="entry name" value="ACREF/ENVCD OPERON REPRESSOR-RELATED"/>
    <property type="match status" value="1"/>
</dbReference>
<dbReference type="InterPro" id="IPR050624">
    <property type="entry name" value="HTH-type_Tx_Regulator"/>
</dbReference>
<comment type="caution">
    <text evidence="5">The sequence shown here is derived from an EMBL/GenBank/DDBJ whole genome shotgun (WGS) entry which is preliminary data.</text>
</comment>
<dbReference type="PRINTS" id="PR00455">
    <property type="entry name" value="HTHTETR"/>
</dbReference>
<keyword evidence="2 3" id="KW-0238">DNA-binding</keyword>
<dbReference type="EMBL" id="BMCJ01000003">
    <property type="protein sequence ID" value="GGC89519.1"/>
    <property type="molecule type" value="Genomic_DNA"/>
</dbReference>
<feature type="domain" description="HTH tetR-type" evidence="4">
    <location>
        <begin position="9"/>
        <end position="69"/>
    </location>
</feature>
<reference evidence="6" key="1">
    <citation type="journal article" date="2019" name="Int. J. Syst. Evol. Microbiol.">
        <title>The Global Catalogue of Microorganisms (GCM) 10K type strain sequencing project: providing services to taxonomists for standard genome sequencing and annotation.</title>
        <authorList>
            <consortium name="The Broad Institute Genomics Platform"/>
            <consortium name="The Broad Institute Genome Sequencing Center for Infectious Disease"/>
            <person name="Wu L."/>
            <person name="Ma J."/>
        </authorList>
    </citation>
    <scope>NUCLEOTIDE SEQUENCE [LARGE SCALE GENOMIC DNA]</scope>
    <source>
        <strain evidence="6">CCM 7282</strain>
    </source>
</reference>
<accession>A0ABQ1P3C2</accession>
<dbReference type="PANTHER" id="PTHR43479:SF11">
    <property type="entry name" value="ACREF_ENVCD OPERON REPRESSOR-RELATED"/>
    <property type="match status" value="1"/>
</dbReference>
<evidence type="ECO:0000256" key="3">
    <source>
        <dbReference type="PROSITE-ProRule" id="PRU00335"/>
    </source>
</evidence>
<proteinExistence type="predicted"/>
<sequence length="194" mass="22879">MKLSERKVLRKKEQILLSAINIINQKGYSGTTMEEVASELLMTKGSLYYYFKNKSDLMYQCHNFVLSQATKDLESILEDGGPVKDVLKKMIETHITYAIDEKETFNLIMEPKRFFNEEQLELVLKLRNHYEGLFDEIIQRGIEVDEFHAEEPKIARMIILGAMNWVQQWYRPEGRLSKEDLITLYSDYILKILE</sequence>
<evidence type="ECO:0000259" key="4">
    <source>
        <dbReference type="PROSITE" id="PS50977"/>
    </source>
</evidence>
<organism evidence="5 6">
    <name type="scientific">Thalassobacillus devorans</name>
    <dbReference type="NCBI Taxonomy" id="279813"/>
    <lineage>
        <taxon>Bacteria</taxon>
        <taxon>Bacillati</taxon>
        <taxon>Bacillota</taxon>
        <taxon>Bacilli</taxon>
        <taxon>Bacillales</taxon>
        <taxon>Bacillaceae</taxon>
        <taxon>Thalassobacillus</taxon>
    </lineage>
</organism>
<dbReference type="Gene3D" id="1.10.357.10">
    <property type="entry name" value="Tetracycline Repressor, domain 2"/>
    <property type="match status" value="1"/>
</dbReference>
<name>A0ABQ1P3C2_9BACI</name>
<dbReference type="PROSITE" id="PS50977">
    <property type="entry name" value="HTH_TETR_2"/>
    <property type="match status" value="1"/>
</dbReference>
<gene>
    <name evidence="5" type="ORF">GCM10007216_20340</name>
</gene>
<dbReference type="Proteomes" id="UP000619534">
    <property type="component" value="Unassembled WGS sequence"/>
</dbReference>
<dbReference type="Pfam" id="PF17932">
    <property type="entry name" value="TetR_C_24"/>
    <property type="match status" value="1"/>
</dbReference>
<keyword evidence="1" id="KW-0678">Repressor</keyword>
<evidence type="ECO:0000313" key="5">
    <source>
        <dbReference type="EMBL" id="GGC89519.1"/>
    </source>
</evidence>
<dbReference type="Gene3D" id="1.10.10.60">
    <property type="entry name" value="Homeodomain-like"/>
    <property type="match status" value="1"/>
</dbReference>
<dbReference type="SUPFAM" id="SSF48498">
    <property type="entry name" value="Tetracyclin repressor-like, C-terminal domain"/>
    <property type="match status" value="1"/>
</dbReference>
<protein>
    <submittedName>
        <fullName evidence="5">TetR family transcriptional regulator</fullName>
    </submittedName>
</protein>
<dbReference type="Pfam" id="PF00440">
    <property type="entry name" value="TetR_N"/>
    <property type="match status" value="1"/>
</dbReference>
<feature type="DNA-binding region" description="H-T-H motif" evidence="3">
    <location>
        <begin position="32"/>
        <end position="51"/>
    </location>
</feature>
<evidence type="ECO:0000256" key="1">
    <source>
        <dbReference type="ARBA" id="ARBA00022491"/>
    </source>
</evidence>
<dbReference type="SUPFAM" id="SSF46689">
    <property type="entry name" value="Homeodomain-like"/>
    <property type="match status" value="1"/>
</dbReference>
<dbReference type="InterPro" id="IPR009057">
    <property type="entry name" value="Homeodomain-like_sf"/>
</dbReference>
<evidence type="ECO:0000313" key="6">
    <source>
        <dbReference type="Proteomes" id="UP000619534"/>
    </source>
</evidence>
<dbReference type="InterPro" id="IPR001647">
    <property type="entry name" value="HTH_TetR"/>
</dbReference>
<evidence type="ECO:0000256" key="2">
    <source>
        <dbReference type="ARBA" id="ARBA00023125"/>
    </source>
</evidence>
<dbReference type="RefSeq" id="WP_082412056.1">
    <property type="nucleotide sequence ID" value="NZ_BMCJ01000003.1"/>
</dbReference>
<dbReference type="InterPro" id="IPR036271">
    <property type="entry name" value="Tet_transcr_reg_TetR-rel_C_sf"/>
</dbReference>
<dbReference type="InterPro" id="IPR041490">
    <property type="entry name" value="KstR2_TetR_C"/>
</dbReference>
<keyword evidence="6" id="KW-1185">Reference proteome</keyword>